<sequence>MSQDSLELKLLGLLPAEALVGTEVTVLGGLEVDGLVQVELTDNDTRSEVEVLADDLDKLLGGLLRGTVGVDVDGKGLSDTNGVRELDKSTSAEASGDQGLGDPSTNVGGRSVDLGEILAGEGTTTVGTPTTVGVDDDLSAGQTGITLGTTNDEEARGLDVIDGLIAEVLGRDNLLDDLLLDLLSELLGGDVRRVLSRDDDSVDALRDNGTVVVLVLDGDLSLGVRSQPGEGTVAASSYTSCYTELLKSLLVVETLGDIRGLLLDGNEQVAGLVVKTLGRVIVTDVLDGVTDNLLVVELGLGGNLTEDHDHTSLGSSLASNLGEGVLAKAGIEDGVGNLIGDLIRVTLTDGLGLRDCQ</sequence>
<name>A0A4E9EFI9_GIBZA</name>
<protein>
    <submittedName>
        <fullName evidence="3">Uncharacterized protein</fullName>
    </submittedName>
</protein>
<dbReference type="AntiFam" id="ANF00232">
    <property type="entry name" value="Shadow ORF (opposite metK)"/>
</dbReference>
<evidence type="ECO:0000256" key="1">
    <source>
        <dbReference type="SAM" id="MobiDB-lite"/>
    </source>
</evidence>
<dbReference type="Proteomes" id="UP000746612">
    <property type="component" value="Unassembled WGS sequence"/>
</dbReference>
<gene>
    <name evidence="3" type="ORF">FUG_LOCUS431797</name>
    <name evidence="2" type="ORF">MDCFG202_LOCUS278353</name>
</gene>
<evidence type="ECO:0000313" key="3">
    <source>
        <dbReference type="EMBL" id="VIO61665.1"/>
    </source>
</evidence>
<reference evidence="2" key="2">
    <citation type="submission" date="2021-03" db="EMBL/GenBank/DDBJ databases">
        <authorList>
            <person name="Alouane T."/>
            <person name="Langin T."/>
            <person name="Bonhomme L."/>
        </authorList>
    </citation>
    <scope>NUCLEOTIDE SEQUENCE</scope>
    <source>
        <strain evidence="2">MDC_Fg202</strain>
    </source>
</reference>
<dbReference type="AlphaFoldDB" id="A0A4E9EFI9"/>
<feature type="region of interest" description="Disordered" evidence="1">
    <location>
        <begin position="79"/>
        <end position="108"/>
    </location>
</feature>
<feature type="compositionally biased region" description="Basic and acidic residues" evidence="1">
    <location>
        <begin position="79"/>
        <end position="90"/>
    </location>
</feature>
<reference evidence="3" key="1">
    <citation type="submission" date="2019-04" db="EMBL/GenBank/DDBJ databases">
        <authorList>
            <person name="Melise S."/>
            <person name="Noan J."/>
            <person name="Okalmin O."/>
        </authorList>
    </citation>
    <scope>NUCLEOTIDE SEQUENCE</scope>
    <source>
        <strain evidence="3">FN9</strain>
    </source>
</reference>
<dbReference type="EMBL" id="CAAKMV010000152">
    <property type="protein sequence ID" value="VIO61665.1"/>
    <property type="molecule type" value="Genomic_DNA"/>
</dbReference>
<evidence type="ECO:0000313" key="2">
    <source>
        <dbReference type="EMBL" id="CAG1986709.1"/>
    </source>
</evidence>
<organism evidence="3">
    <name type="scientific">Gibberella zeae</name>
    <name type="common">Wheat head blight fungus</name>
    <name type="synonym">Fusarium graminearum</name>
    <dbReference type="NCBI Taxonomy" id="5518"/>
    <lineage>
        <taxon>Eukaryota</taxon>
        <taxon>Fungi</taxon>
        <taxon>Dikarya</taxon>
        <taxon>Ascomycota</taxon>
        <taxon>Pezizomycotina</taxon>
        <taxon>Sordariomycetes</taxon>
        <taxon>Hypocreomycetidae</taxon>
        <taxon>Hypocreales</taxon>
        <taxon>Nectriaceae</taxon>
        <taxon>Fusarium</taxon>
    </lineage>
</organism>
<proteinExistence type="predicted"/>
<dbReference type="EMBL" id="CAJPIJ010000136">
    <property type="protein sequence ID" value="CAG1986709.1"/>
    <property type="molecule type" value="Genomic_DNA"/>
</dbReference>
<accession>A0A4E9EFI9</accession>